<protein>
    <recommendedName>
        <fullName evidence="1">Putative amidase domain-containing protein</fullName>
    </recommendedName>
</protein>
<dbReference type="Pfam" id="PF12671">
    <property type="entry name" value="Amidase_6"/>
    <property type="match status" value="1"/>
</dbReference>
<dbReference type="AlphaFoldDB" id="A0A6I6EWD1"/>
<sequence>MVEYNKENDIITKSNLNYDRDLAKEYAEKYALTPNTAQYPYFQNDDCANFISQVLKAGGMEEVGEKWDRFESWFCNTKNYKDLNNIAITWRAARYFRRHWGNEDGLGRNRAAAYTAITAQQALDNFDRLFSLLNIGDIIQYGNPKDNNHPYHTQVIHDKGFNWKTNRYDLFLAQHTENRLYVSFYQYLRKFQDKDIRAVYVYRIKDD</sequence>
<evidence type="ECO:0000313" key="2">
    <source>
        <dbReference type="EMBL" id="QGU96653.1"/>
    </source>
</evidence>
<dbReference type="EMBL" id="CP046522">
    <property type="protein sequence ID" value="QGU96653.1"/>
    <property type="molecule type" value="Genomic_DNA"/>
</dbReference>
<proteinExistence type="predicted"/>
<reference evidence="2 3" key="1">
    <citation type="submission" date="2019-12" db="EMBL/GenBank/DDBJ databases">
        <title>Genome sequenceing of Clostridium bovifaecis.</title>
        <authorList>
            <person name="Yao Y."/>
        </authorList>
    </citation>
    <scope>NUCLEOTIDE SEQUENCE [LARGE SCALE GENOMIC DNA]</scope>
    <source>
        <strain evidence="2 3">BXX</strain>
    </source>
</reference>
<dbReference type="Proteomes" id="UP000422764">
    <property type="component" value="Chromosome"/>
</dbReference>
<name>A0A6I6EWD1_9CLOT</name>
<evidence type="ECO:0000259" key="1">
    <source>
        <dbReference type="Pfam" id="PF12671"/>
    </source>
</evidence>
<evidence type="ECO:0000313" key="3">
    <source>
        <dbReference type="Proteomes" id="UP000422764"/>
    </source>
</evidence>
<accession>A0A6I6EWD1</accession>
<dbReference type="PANTHER" id="PTHR40032">
    <property type="entry name" value="EXPORTED PROTEIN-RELATED"/>
    <property type="match status" value="1"/>
</dbReference>
<organism evidence="2 3">
    <name type="scientific">Clostridium bovifaecis</name>
    <dbReference type="NCBI Taxonomy" id="2184719"/>
    <lineage>
        <taxon>Bacteria</taxon>
        <taxon>Bacillati</taxon>
        <taxon>Bacillota</taxon>
        <taxon>Clostridia</taxon>
        <taxon>Eubacteriales</taxon>
        <taxon>Clostridiaceae</taxon>
        <taxon>Clostridium</taxon>
    </lineage>
</organism>
<feature type="domain" description="Putative amidase" evidence="1">
    <location>
        <begin position="17"/>
        <end position="185"/>
    </location>
</feature>
<dbReference type="InterPro" id="IPR024301">
    <property type="entry name" value="Amidase_6"/>
</dbReference>
<gene>
    <name evidence="2" type="ORF">GOM49_17535</name>
</gene>
<keyword evidence="3" id="KW-1185">Reference proteome</keyword>
<dbReference type="PANTHER" id="PTHR40032:SF1">
    <property type="entry name" value="EXPORTED PROTEIN"/>
    <property type="match status" value="1"/>
</dbReference>